<keyword evidence="4 14" id="KW-1003">Cell membrane</keyword>
<keyword evidence="6 14" id="KW-0812">Transmembrane</keyword>
<evidence type="ECO:0000256" key="3">
    <source>
        <dbReference type="ARBA" id="ARBA00012292"/>
    </source>
</evidence>
<comment type="catalytic activity">
    <reaction evidence="13 14">
        <text>heme b + (2E,6E)-farnesyl diphosphate + H2O = Fe(II)-heme o + diphosphate</text>
        <dbReference type="Rhea" id="RHEA:28070"/>
        <dbReference type="ChEBI" id="CHEBI:15377"/>
        <dbReference type="ChEBI" id="CHEBI:33019"/>
        <dbReference type="ChEBI" id="CHEBI:60344"/>
        <dbReference type="ChEBI" id="CHEBI:60530"/>
        <dbReference type="ChEBI" id="CHEBI:175763"/>
        <dbReference type="EC" id="2.5.1.141"/>
    </reaction>
</comment>
<evidence type="ECO:0000256" key="12">
    <source>
        <dbReference type="ARBA" id="ARBA00042475"/>
    </source>
</evidence>
<feature type="transmembrane region" description="Helical" evidence="14">
    <location>
        <begin position="278"/>
        <end position="298"/>
    </location>
</feature>
<evidence type="ECO:0000256" key="10">
    <source>
        <dbReference type="ARBA" id="ARBA00030253"/>
    </source>
</evidence>
<keyword evidence="9 14" id="KW-0472">Membrane</keyword>
<dbReference type="GO" id="GO:0008495">
    <property type="term" value="F:protoheme IX farnesyltransferase activity"/>
    <property type="evidence" value="ECO:0007669"/>
    <property type="project" value="UniProtKB-UniRule"/>
</dbReference>
<dbReference type="InterPro" id="IPR006369">
    <property type="entry name" value="Protohaem_IX_farnesylTrfase"/>
</dbReference>
<dbReference type="GO" id="GO:0048034">
    <property type="term" value="P:heme O biosynthetic process"/>
    <property type="evidence" value="ECO:0007669"/>
    <property type="project" value="UniProtKB-UniRule"/>
</dbReference>
<keyword evidence="16" id="KW-1185">Reference proteome</keyword>
<dbReference type="Gene3D" id="1.10.357.140">
    <property type="entry name" value="UbiA prenyltransferase"/>
    <property type="match status" value="1"/>
</dbReference>
<organism evidence="15 16">
    <name type="scientific">Yoonia sediminilitoris</name>
    <dbReference type="NCBI Taxonomy" id="1286148"/>
    <lineage>
        <taxon>Bacteria</taxon>
        <taxon>Pseudomonadati</taxon>
        <taxon>Pseudomonadota</taxon>
        <taxon>Alphaproteobacteria</taxon>
        <taxon>Rhodobacterales</taxon>
        <taxon>Paracoccaceae</taxon>
        <taxon>Yoonia</taxon>
    </lineage>
</organism>
<evidence type="ECO:0000256" key="8">
    <source>
        <dbReference type="ARBA" id="ARBA00023133"/>
    </source>
</evidence>
<evidence type="ECO:0000256" key="9">
    <source>
        <dbReference type="ARBA" id="ARBA00023136"/>
    </source>
</evidence>
<dbReference type="AlphaFoldDB" id="A0A2T6KK16"/>
<gene>
    <name evidence="14" type="primary">ctaB</name>
    <name evidence="15" type="ORF">C8N45_103158</name>
</gene>
<dbReference type="InterPro" id="IPR044878">
    <property type="entry name" value="UbiA_sf"/>
</dbReference>
<evidence type="ECO:0000256" key="5">
    <source>
        <dbReference type="ARBA" id="ARBA00022679"/>
    </source>
</evidence>
<feature type="transmembrane region" description="Helical" evidence="14">
    <location>
        <begin position="127"/>
        <end position="147"/>
    </location>
</feature>
<comment type="similarity">
    <text evidence="14">Belongs to the UbiA prenyltransferase family. Protoheme IX farnesyltransferase subfamily.</text>
</comment>
<dbReference type="EMBL" id="QBUD01000003">
    <property type="protein sequence ID" value="PUB16304.1"/>
    <property type="molecule type" value="Genomic_DNA"/>
</dbReference>
<feature type="transmembrane region" description="Helical" evidence="14">
    <location>
        <begin position="83"/>
        <end position="106"/>
    </location>
</feature>
<evidence type="ECO:0000256" key="2">
    <source>
        <dbReference type="ARBA" id="ARBA00004919"/>
    </source>
</evidence>
<dbReference type="PANTHER" id="PTHR43448">
    <property type="entry name" value="PROTOHEME IX FARNESYLTRANSFERASE, MITOCHONDRIAL"/>
    <property type="match status" value="1"/>
</dbReference>
<keyword evidence="5 14" id="KW-0808">Transferase</keyword>
<dbReference type="UniPathway" id="UPA00834">
    <property type="reaction ID" value="UER00712"/>
</dbReference>
<comment type="subcellular location">
    <subcellularLocation>
        <location evidence="1 14">Cell membrane</location>
        <topology evidence="1 14">Multi-pass membrane protein</topology>
    </subcellularLocation>
</comment>
<dbReference type="PANTHER" id="PTHR43448:SF7">
    <property type="entry name" value="4-HYDROXYBENZOATE SOLANESYLTRANSFERASE"/>
    <property type="match status" value="1"/>
</dbReference>
<evidence type="ECO:0000256" key="4">
    <source>
        <dbReference type="ARBA" id="ARBA00022475"/>
    </source>
</evidence>
<feature type="transmembrane region" description="Helical" evidence="14">
    <location>
        <begin position="319"/>
        <end position="337"/>
    </location>
</feature>
<feature type="transmembrane region" description="Helical" evidence="14">
    <location>
        <begin position="212"/>
        <end position="234"/>
    </location>
</feature>
<dbReference type="HAMAP" id="MF_00154">
    <property type="entry name" value="CyoE_CtaB"/>
    <property type="match status" value="1"/>
</dbReference>
<dbReference type="Proteomes" id="UP000244523">
    <property type="component" value="Unassembled WGS sequence"/>
</dbReference>
<dbReference type="Pfam" id="PF01040">
    <property type="entry name" value="UbiA"/>
    <property type="match status" value="1"/>
</dbReference>
<name>A0A2T6KK16_9RHOB</name>
<keyword evidence="8 14" id="KW-0350">Heme biosynthesis</keyword>
<evidence type="ECO:0000313" key="15">
    <source>
        <dbReference type="EMBL" id="PUB16304.1"/>
    </source>
</evidence>
<feature type="transmembrane region" description="Helical" evidence="14">
    <location>
        <begin position="59"/>
        <end position="77"/>
    </location>
</feature>
<comment type="subunit">
    <text evidence="14">Interacts with CtaA.</text>
</comment>
<feature type="transmembrane region" description="Helical" evidence="14">
    <location>
        <begin position="181"/>
        <end position="200"/>
    </location>
</feature>
<proteinExistence type="inferred from homology"/>
<comment type="caution">
    <text evidence="15">The sequence shown here is derived from an EMBL/GenBank/DDBJ whole genome shotgun (WGS) entry which is preliminary data.</text>
</comment>
<sequence length="345" mass="37444">MDGRTDFLTGQAVCNGALQTNIVRWVLTHPYWKVPMTDVSMQDTPYEARMGDYFALLKPRVMSLVVFTALVGLLVAPVPVHPFIGFVAILCIAVGAGASGALNMWWDADIDARMRRTAGRPIPSGRVTPGEALGVGLALSGFATVLLALATNFLAAFLLAFTIFFYAVVYSMWLKRTTPQNIVIGGAAGAFPPMIGWAVATGSVSLESTLMFALIFMWTPPHFWALALFVKSDYGNAGVPMLTETHGRDATRKHIIIYTLLLVPVALGLGLTSIGGPIYMAVAVVMNAWFLKGAFDIYRRSDADCEADKHSVEIKTFKVSLYYLFLHFGALLVEAALRHAGMGGW</sequence>
<protein>
    <recommendedName>
        <fullName evidence="11 14">Protoheme IX farnesyltransferase</fullName>
        <ecNumber evidence="3 14">2.5.1.141</ecNumber>
    </recommendedName>
    <alternativeName>
        <fullName evidence="12 14">Heme B farnesyltransferase</fullName>
    </alternativeName>
    <alternativeName>
        <fullName evidence="10 14">Heme O synthase</fullName>
    </alternativeName>
</protein>
<accession>A0A2T6KK16</accession>
<dbReference type="InterPro" id="IPR030470">
    <property type="entry name" value="UbiA_prenylTrfase_CS"/>
</dbReference>
<dbReference type="NCBIfam" id="TIGR01473">
    <property type="entry name" value="cyoE_ctaB"/>
    <property type="match status" value="1"/>
</dbReference>
<dbReference type="GO" id="GO:0005886">
    <property type="term" value="C:plasma membrane"/>
    <property type="evidence" value="ECO:0007669"/>
    <property type="project" value="UniProtKB-SubCell"/>
</dbReference>
<dbReference type="PROSITE" id="PS00943">
    <property type="entry name" value="UBIA"/>
    <property type="match status" value="1"/>
</dbReference>
<comment type="pathway">
    <text evidence="2 14">Porphyrin-containing compound metabolism; heme O biosynthesis; heme O from protoheme: step 1/1.</text>
</comment>
<evidence type="ECO:0000256" key="14">
    <source>
        <dbReference type="HAMAP-Rule" id="MF_00154"/>
    </source>
</evidence>
<feature type="transmembrane region" description="Helical" evidence="14">
    <location>
        <begin position="255"/>
        <end position="272"/>
    </location>
</feature>
<evidence type="ECO:0000256" key="13">
    <source>
        <dbReference type="ARBA" id="ARBA00047690"/>
    </source>
</evidence>
<dbReference type="EC" id="2.5.1.141" evidence="3 14"/>
<feature type="transmembrane region" description="Helical" evidence="14">
    <location>
        <begin position="153"/>
        <end position="174"/>
    </location>
</feature>
<keyword evidence="7 14" id="KW-1133">Transmembrane helix</keyword>
<reference evidence="15 16" key="1">
    <citation type="submission" date="2018-04" db="EMBL/GenBank/DDBJ databases">
        <title>Genomic Encyclopedia of Archaeal and Bacterial Type Strains, Phase II (KMG-II): from individual species to whole genera.</title>
        <authorList>
            <person name="Goeker M."/>
        </authorList>
    </citation>
    <scope>NUCLEOTIDE SEQUENCE [LARGE SCALE GENOMIC DNA]</scope>
    <source>
        <strain evidence="15 16">DSM 29955</strain>
    </source>
</reference>
<evidence type="ECO:0000256" key="11">
    <source>
        <dbReference type="ARBA" id="ARBA00040810"/>
    </source>
</evidence>
<dbReference type="InterPro" id="IPR000537">
    <property type="entry name" value="UbiA_prenyltransferase"/>
</dbReference>
<comment type="function">
    <text evidence="14">Converts heme B (protoheme IX) to heme O by substitution of the vinyl group on carbon 2 of heme B porphyrin ring with a hydroxyethyl farnesyl side group.</text>
</comment>
<evidence type="ECO:0000256" key="6">
    <source>
        <dbReference type="ARBA" id="ARBA00022692"/>
    </source>
</evidence>
<evidence type="ECO:0000256" key="7">
    <source>
        <dbReference type="ARBA" id="ARBA00022989"/>
    </source>
</evidence>
<dbReference type="CDD" id="cd13957">
    <property type="entry name" value="PT_UbiA_Cox10"/>
    <property type="match status" value="1"/>
</dbReference>
<dbReference type="NCBIfam" id="NF003349">
    <property type="entry name" value="PRK04375.1-2"/>
    <property type="match status" value="1"/>
</dbReference>
<comment type="miscellaneous">
    <text evidence="14">Carbon 2 of the heme B porphyrin ring is defined according to the Fischer nomenclature.</text>
</comment>
<evidence type="ECO:0000313" key="16">
    <source>
        <dbReference type="Proteomes" id="UP000244523"/>
    </source>
</evidence>
<evidence type="ECO:0000256" key="1">
    <source>
        <dbReference type="ARBA" id="ARBA00004651"/>
    </source>
</evidence>